<evidence type="ECO:0000256" key="7">
    <source>
        <dbReference type="PROSITE-ProRule" id="PRU00423"/>
    </source>
</evidence>
<evidence type="ECO:0000256" key="2">
    <source>
        <dbReference type="ARBA" id="ARBA00022553"/>
    </source>
</evidence>
<gene>
    <name evidence="9" type="ORF">C7U55_11785</name>
</gene>
<protein>
    <submittedName>
        <fullName evidence="9">PTS sugar transporter subunit IIB</fullName>
    </submittedName>
</protein>
<dbReference type="GO" id="GO:0008982">
    <property type="term" value="F:protein-N(PI)-phosphohistidine-sugar phosphotransferase activity"/>
    <property type="evidence" value="ECO:0007669"/>
    <property type="project" value="InterPro"/>
</dbReference>
<evidence type="ECO:0000256" key="3">
    <source>
        <dbReference type="ARBA" id="ARBA00022597"/>
    </source>
</evidence>
<dbReference type="AlphaFoldDB" id="A0A2T3FN16"/>
<dbReference type="InterPro" id="IPR051819">
    <property type="entry name" value="PTS_sugar-specific_EIIB"/>
</dbReference>
<feature type="domain" description="PTS EIIB type-3" evidence="8">
    <location>
        <begin position="1"/>
        <end position="109"/>
    </location>
</feature>
<keyword evidence="3 9" id="KW-0762">Sugar transport</keyword>
<dbReference type="PROSITE" id="PS51100">
    <property type="entry name" value="PTS_EIIB_TYPE_3"/>
    <property type="match status" value="1"/>
</dbReference>
<evidence type="ECO:0000313" key="10">
    <source>
        <dbReference type="Proteomes" id="UP000241201"/>
    </source>
</evidence>
<dbReference type="PANTHER" id="PTHR34581">
    <property type="entry name" value="PTS SYSTEM N,N'-DIACETYLCHITOBIOSE-SPECIFIC EIIB COMPONENT"/>
    <property type="match status" value="1"/>
</dbReference>
<reference evidence="10" key="1">
    <citation type="submission" date="2018-03" db="EMBL/GenBank/DDBJ databases">
        <title>Lachnoclostridium SNUG30370 gen.nov., sp.nov., isolated from human faeces.</title>
        <authorList>
            <person name="Seo B."/>
            <person name="Jeon K."/>
            <person name="Ko G."/>
        </authorList>
    </citation>
    <scope>NUCLEOTIDE SEQUENCE [LARGE SCALE GENOMIC DNA]</scope>
    <source>
        <strain evidence="10">SNUG30370</strain>
    </source>
</reference>
<dbReference type="EMBL" id="PYLP01000022">
    <property type="protein sequence ID" value="PST36688.1"/>
    <property type="molecule type" value="Genomic_DNA"/>
</dbReference>
<dbReference type="GeneID" id="77471764"/>
<keyword evidence="6" id="KW-0418">Kinase</keyword>
<keyword evidence="2" id="KW-0597">Phosphoprotein</keyword>
<accession>A0A2T3FN16</accession>
<dbReference type="Pfam" id="PF02302">
    <property type="entry name" value="PTS_IIB"/>
    <property type="match status" value="1"/>
</dbReference>
<dbReference type="InterPro" id="IPR013012">
    <property type="entry name" value="PTS_EIIB_3"/>
</dbReference>
<organism evidence="9 10">
    <name type="scientific">Faecalibacillus faecis</name>
    <dbReference type="NCBI Taxonomy" id="1982628"/>
    <lineage>
        <taxon>Bacteria</taxon>
        <taxon>Bacillati</taxon>
        <taxon>Bacillota</taxon>
        <taxon>Erysipelotrichia</taxon>
        <taxon>Erysipelotrichales</taxon>
        <taxon>Coprobacillaceae</taxon>
        <taxon>Faecalibacillus</taxon>
    </lineage>
</organism>
<keyword evidence="10" id="KW-1185">Reference proteome</keyword>
<dbReference type="InterPro" id="IPR003501">
    <property type="entry name" value="PTS_EIIB_2/3"/>
</dbReference>
<evidence type="ECO:0000256" key="4">
    <source>
        <dbReference type="ARBA" id="ARBA00022679"/>
    </source>
</evidence>
<dbReference type="RefSeq" id="WP_022002600.1">
    <property type="nucleotide sequence ID" value="NZ_DAWBWI010000135.1"/>
</dbReference>
<evidence type="ECO:0000256" key="1">
    <source>
        <dbReference type="ARBA" id="ARBA00022448"/>
    </source>
</evidence>
<dbReference type="PANTHER" id="PTHR34581:SF2">
    <property type="entry name" value="PTS SYSTEM N,N'-DIACETYLCHITOBIOSE-SPECIFIC EIIB COMPONENT"/>
    <property type="match status" value="1"/>
</dbReference>
<proteinExistence type="predicted"/>
<keyword evidence="4" id="KW-0808">Transferase</keyword>
<evidence type="ECO:0000256" key="6">
    <source>
        <dbReference type="ARBA" id="ARBA00022777"/>
    </source>
</evidence>
<dbReference type="CDD" id="cd05564">
    <property type="entry name" value="PTS_IIB_chitobiose_lichenan"/>
    <property type="match status" value="1"/>
</dbReference>
<feature type="modified residue" description="Phosphocysteine; by EIIA" evidence="7">
    <location>
        <position position="7"/>
    </location>
</feature>
<evidence type="ECO:0000259" key="8">
    <source>
        <dbReference type="PROSITE" id="PS51100"/>
    </source>
</evidence>
<evidence type="ECO:0000313" key="9">
    <source>
        <dbReference type="EMBL" id="PST36688.1"/>
    </source>
</evidence>
<dbReference type="GO" id="GO:0009401">
    <property type="term" value="P:phosphoenolpyruvate-dependent sugar phosphotransferase system"/>
    <property type="evidence" value="ECO:0007669"/>
    <property type="project" value="UniProtKB-KW"/>
</dbReference>
<comment type="caution">
    <text evidence="9">The sequence shown here is derived from an EMBL/GenBank/DDBJ whole genome shotgun (WGS) entry which is preliminary data.</text>
</comment>
<dbReference type="SUPFAM" id="SSF52794">
    <property type="entry name" value="PTS system IIB component-like"/>
    <property type="match status" value="1"/>
</dbReference>
<evidence type="ECO:0000256" key="5">
    <source>
        <dbReference type="ARBA" id="ARBA00022683"/>
    </source>
</evidence>
<name>A0A2T3FN16_9FIRM</name>
<dbReference type="InterPro" id="IPR036095">
    <property type="entry name" value="PTS_EIIB-like_sf"/>
</dbReference>
<keyword evidence="1" id="KW-0813">Transport</keyword>
<dbReference type="GO" id="GO:0016301">
    <property type="term" value="F:kinase activity"/>
    <property type="evidence" value="ECO:0007669"/>
    <property type="project" value="UniProtKB-KW"/>
</dbReference>
<dbReference type="Gene3D" id="3.40.50.2300">
    <property type="match status" value="1"/>
</dbReference>
<dbReference type="Proteomes" id="UP000241201">
    <property type="component" value="Unassembled WGS sequence"/>
</dbReference>
<keyword evidence="5" id="KW-0598">Phosphotransferase system</keyword>
<sequence length="110" mass="12100">MRIVLCCAGGLSTTMLMNSMKDTVHNSAKLNDADFDFIAIPIDILQSEADNCDVLVLGPQVAHKLDAVKPIIEPRKIPYVIVDQETYGKMDGATVMKQALIARRKADLKK</sequence>